<dbReference type="EnsemblMetazoa" id="ACHR008054-RA">
    <property type="protein sequence ID" value="ACHR008054-PA"/>
    <property type="gene ID" value="ACHR008054"/>
</dbReference>
<protein>
    <submittedName>
        <fullName evidence="2">Uncharacterized protein</fullName>
    </submittedName>
</protein>
<dbReference type="STRING" id="43041.A0A182KBB7"/>
<reference evidence="3" key="1">
    <citation type="submission" date="2013-03" db="EMBL/GenBank/DDBJ databases">
        <title>The Genome Sequence of Anopheles christyi ACHKN1017.</title>
        <authorList>
            <consortium name="The Broad Institute Genomics Platform"/>
            <person name="Neafsey D.E."/>
            <person name="Besansky N."/>
            <person name="Walker B."/>
            <person name="Young S.K."/>
            <person name="Zeng Q."/>
            <person name="Gargeya S."/>
            <person name="Fitzgerald M."/>
            <person name="Haas B."/>
            <person name="Abouelleil A."/>
            <person name="Allen A.W."/>
            <person name="Alvarado L."/>
            <person name="Arachchi H.M."/>
            <person name="Berlin A.M."/>
            <person name="Chapman S.B."/>
            <person name="Gainer-Dewar J."/>
            <person name="Goldberg J."/>
            <person name="Griggs A."/>
            <person name="Gujja S."/>
            <person name="Hansen M."/>
            <person name="Howarth C."/>
            <person name="Imamovic A."/>
            <person name="Ireland A."/>
            <person name="Larimer J."/>
            <person name="McCowan C."/>
            <person name="Murphy C."/>
            <person name="Pearson M."/>
            <person name="Poon T.W."/>
            <person name="Priest M."/>
            <person name="Roberts A."/>
            <person name="Saif S."/>
            <person name="Shea T."/>
            <person name="Sisk P."/>
            <person name="Sykes S."/>
            <person name="Wortman J."/>
            <person name="Nusbaum C."/>
            <person name="Birren B."/>
        </authorList>
    </citation>
    <scope>NUCLEOTIDE SEQUENCE [LARGE SCALE GENOMIC DNA]</scope>
    <source>
        <strain evidence="3">ACHKN1017</strain>
    </source>
</reference>
<dbReference type="Proteomes" id="UP000075881">
    <property type="component" value="Unassembled WGS sequence"/>
</dbReference>
<organism evidence="2 3">
    <name type="scientific">Anopheles christyi</name>
    <dbReference type="NCBI Taxonomy" id="43041"/>
    <lineage>
        <taxon>Eukaryota</taxon>
        <taxon>Metazoa</taxon>
        <taxon>Ecdysozoa</taxon>
        <taxon>Arthropoda</taxon>
        <taxon>Hexapoda</taxon>
        <taxon>Insecta</taxon>
        <taxon>Pterygota</taxon>
        <taxon>Neoptera</taxon>
        <taxon>Endopterygota</taxon>
        <taxon>Diptera</taxon>
        <taxon>Nematocera</taxon>
        <taxon>Culicoidea</taxon>
        <taxon>Culicidae</taxon>
        <taxon>Anophelinae</taxon>
        <taxon>Anopheles</taxon>
    </lineage>
</organism>
<sequence>MFRLVVLSALLAVAVAAPGAHLVHSSPLAYSTVVAAAPTYVAQKEISYQKSIVEEPTVAHVGTVVKTVPTGVTHTSSAVVHDTKVQENVYAPAVKKTVVSTPVEKTTYVQAAAPVVHAAPAVYAAPVQTVYAAPVANTYSYAAAPVAKTYAYAAPVEKTYAYAAPVEKTYVQAPAHYSYETAPIAYAAPLKTAYVSSYPSVYAAPAVYANQWH</sequence>
<reference evidence="2" key="2">
    <citation type="submission" date="2020-05" db="UniProtKB">
        <authorList>
            <consortium name="EnsemblMetazoa"/>
        </authorList>
    </citation>
    <scope>IDENTIFICATION</scope>
    <source>
        <strain evidence="2">ACHKN1017</strain>
    </source>
</reference>
<dbReference type="PANTHER" id="PTHR34931:SF3">
    <property type="entry name" value="FI02976P-RELATED"/>
    <property type="match status" value="1"/>
</dbReference>
<dbReference type="PANTHER" id="PTHR34931">
    <property type="entry name" value="FI02976P-RELATED"/>
    <property type="match status" value="1"/>
</dbReference>
<evidence type="ECO:0000313" key="3">
    <source>
        <dbReference type="Proteomes" id="UP000075881"/>
    </source>
</evidence>
<evidence type="ECO:0000313" key="2">
    <source>
        <dbReference type="EnsemblMetazoa" id="ACHR008054-PA"/>
    </source>
</evidence>
<keyword evidence="1" id="KW-0732">Signal</keyword>
<feature type="signal peptide" evidence="1">
    <location>
        <begin position="1"/>
        <end position="16"/>
    </location>
</feature>
<dbReference type="VEuPathDB" id="VectorBase:ACHR008054"/>
<name>A0A182KBB7_9DIPT</name>
<evidence type="ECO:0000256" key="1">
    <source>
        <dbReference type="SAM" id="SignalP"/>
    </source>
</evidence>
<dbReference type="Pfam" id="PF04527">
    <property type="entry name" value="Retinin_C"/>
    <property type="match status" value="1"/>
</dbReference>
<dbReference type="AlphaFoldDB" id="A0A182KBB7"/>
<proteinExistence type="predicted"/>
<dbReference type="InterPro" id="IPR007614">
    <property type="entry name" value="Retinin_C"/>
</dbReference>
<keyword evidence="3" id="KW-1185">Reference proteome</keyword>
<feature type="chain" id="PRO_5008125255" evidence="1">
    <location>
        <begin position="17"/>
        <end position="213"/>
    </location>
</feature>
<accession>A0A182KBB7</accession>